<dbReference type="InterPro" id="IPR024445">
    <property type="entry name" value="Tnp_ISXO2-like"/>
</dbReference>
<dbReference type="Proteomes" id="UP000887540">
    <property type="component" value="Unplaced"/>
</dbReference>
<name>A0A914CJA9_9BILA</name>
<protein>
    <submittedName>
        <fullName evidence="3">ISXO2-like transposase domain-containing protein</fullName>
    </submittedName>
</protein>
<evidence type="ECO:0000259" key="1">
    <source>
        <dbReference type="SMART" id="SM01126"/>
    </source>
</evidence>
<evidence type="ECO:0000313" key="3">
    <source>
        <dbReference type="WBParaSite" id="ACRNAN_scaffold1122.g20480.t1"/>
    </source>
</evidence>
<feature type="domain" description="ISXO2-like transposase" evidence="1">
    <location>
        <begin position="123"/>
        <end position="210"/>
    </location>
</feature>
<accession>A0A914CJA9</accession>
<dbReference type="InterPro" id="IPR053164">
    <property type="entry name" value="IS1016-like_transposase"/>
</dbReference>
<dbReference type="PANTHER" id="PTHR47163:SF3">
    <property type="entry name" value="PROTEIN CBG18017"/>
    <property type="match status" value="1"/>
</dbReference>
<reference evidence="3" key="1">
    <citation type="submission" date="2022-11" db="UniProtKB">
        <authorList>
            <consortium name="WormBaseParasite"/>
        </authorList>
    </citation>
    <scope>IDENTIFICATION</scope>
</reference>
<organism evidence="2 3">
    <name type="scientific">Acrobeloides nanus</name>
    <dbReference type="NCBI Taxonomy" id="290746"/>
    <lineage>
        <taxon>Eukaryota</taxon>
        <taxon>Metazoa</taxon>
        <taxon>Ecdysozoa</taxon>
        <taxon>Nematoda</taxon>
        <taxon>Chromadorea</taxon>
        <taxon>Rhabditida</taxon>
        <taxon>Tylenchina</taxon>
        <taxon>Cephalobomorpha</taxon>
        <taxon>Cephaloboidea</taxon>
        <taxon>Cephalobidae</taxon>
        <taxon>Acrobeloides</taxon>
    </lineage>
</organism>
<dbReference type="WBParaSite" id="ACRNAN_scaffold1122.g20480.t1">
    <property type="protein sequence ID" value="ACRNAN_scaffold1122.g20480.t1"/>
    <property type="gene ID" value="ACRNAN_scaffold1122.g20480"/>
</dbReference>
<dbReference type="PANTHER" id="PTHR47163">
    <property type="entry name" value="DDE_TNP_IS1595 DOMAIN-CONTAINING PROTEIN"/>
    <property type="match status" value="1"/>
</dbReference>
<proteinExistence type="predicted"/>
<sequence length="210" mass="23748">MAARQELQDMKLKDVYAKVALPDDEFNAWMTSLGLLHARMACDSCHQDMTLEGKGDDSTKIWVCNRRRCLQAEKGYKMGIFFENVSLPTKKISLLSYFWANKLGTVEKQKDVCAEHFTANPEHIGGTGVVVEINETCVSKRKYQRGRLIRPNQWLFGGIERGSGRCFMVHVDRRDAATLLPIIQDFVRPGATIMSDLWCAYGGIQNLLQG</sequence>
<dbReference type="SMART" id="SM01126">
    <property type="entry name" value="DDE_Tnp_IS1595"/>
    <property type="match status" value="1"/>
</dbReference>
<evidence type="ECO:0000313" key="2">
    <source>
        <dbReference type="Proteomes" id="UP000887540"/>
    </source>
</evidence>
<keyword evidence="2" id="KW-1185">Reference proteome</keyword>
<dbReference type="Pfam" id="PF12762">
    <property type="entry name" value="DDE_Tnp_IS1595"/>
    <property type="match status" value="1"/>
</dbReference>
<dbReference type="AlphaFoldDB" id="A0A914CJA9"/>